<dbReference type="KEGG" id="vg:11536853"/>
<dbReference type="RefSeq" id="YP_004957212.1">
    <property type="nucleotide sequence ID" value="NC_016563.1"/>
</dbReference>
<keyword evidence="2" id="KW-1185">Reference proteome</keyword>
<dbReference type="OrthoDB" id="37891at10239"/>
<evidence type="ECO:0000313" key="2">
    <source>
        <dbReference type="Proteomes" id="UP000005445"/>
    </source>
</evidence>
<organism evidence="1 2">
    <name type="scientific">Bacillus phage W.Ph</name>
    <dbReference type="NCBI Taxonomy" id="764595"/>
    <lineage>
        <taxon>Viruses</taxon>
        <taxon>Duplodnaviria</taxon>
        <taxon>Heunggongvirae</taxon>
        <taxon>Uroviricota</taxon>
        <taxon>Caudoviricetes</taxon>
        <taxon>Herelleviridae</taxon>
        <taxon>Bastillevirinae</taxon>
        <taxon>Wphvirus</taxon>
        <taxon>Wphvirus WPh</taxon>
    </lineage>
</organism>
<dbReference type="GeneID" id="11536853"/>
<sequence>MSIRTNSQKAIQDACDVVSELIRIEQHVKDAKHLINTYVDDINTPKYDGIMQSLEKALIKIDRLGDKL</sequence>
<name>G9B1U8_9CAUD</name>
<dbReference type="EMBL" id="HM144387">
    <property type="protein sequence ID" value="ADH03343.1"/>
    <property type="molecule type" value="Genomic_DNA"/>
</dbReference>
<evidence type="ECO:0000313" key="1">
    <source>
        <dbReference type="EMBL" id="ADH03343.1"/>
    </source>
</evidence>
<protein>
    <submittedName>
        <fullName evidence="1">Gp197</fullName>
    </submittedName>
</protein>
<reference evidence="1 2" key="1">
    <citation type="submission" date="2013-01" db="EMBL/GenBank/DDBJ databases">
        <title>Large myovirus of Bacillus.</title>
        <authorList>
            <person name="Klumpp J."/>
            <person name="Beyer W."/>
            <person name="Loessner M.J."/>
        </authorList>
    </citation>
    <scope>NUCLEOTIDE SEQUENCE [LARGE SCALE GENOMIC DNA]</scope>
</reference>
<dbReference type="Proteomes" id="UP000005445">
    <property type="component" value="Segment"/>
</dbReference>
<accession>G9B1U8</accession>
<proteinExistence type="predicted"/>